<accession>A0A939IT99</accession>
<evidence type="ECO:0000313" key="3">
    <source>
        <dbReference type="Proteomes" id="UP000664654"/>
    </source>
</evidence>
<gene>
    <name evidence="2" type="ORF">J0A66_20220</name>
</gene>
<dbReference type="RefSeq" id="WP_206575680.1">
    <property type="nucleotide sequence ID" value="NZ_JAFKCV010000020.1"/>
</dbReference>
<evidence type="ECO:0000256" key="1">
    <source>
        <dbReference type="SAM" id="Phobius"/>
    </source>
</evidence>
<organism evidence="2 3">
    <name type="scientific">Bowmanella dokdonensis</name>
    <dbReference type="NCBI Taxonomy" id="751969"/>
    <lineage>
        <taxon>Bacteria</taxon>
        <taxon>Pseudomonadati</taxon>
        <taxon>Pseudomonadota</taxon>
        <taxon>Gammaproteobacteria</taxon>
        <taxon>Alteromonadales</taxon>
        <taxon>Alteromonadaceae</taxon>
        <taxon>Bowmanella</taxon>
    </lineage>
</organism>
<dbReference type="Proteomes" id="UP000664654">
    <property type="component" value="Unassembled WGS sequence"/>
</dbReference>
<sequence>MNTDILVPVSFFILIGVVVKFVLDRQVQKRRLWHETLQLALQKDYPLSEKSWQKFLQTVDPQRSDLRKGVLFMVLAAGLVLIGLLKPFQDGQGNRAILVLAIIPFMVALVYLAFWRFWYPSQE</sequence>
<feature type="transmembrane region" description="Helical" evidence="1">
    <location>
        <begin position="6"/>
        <end position="23"/>
    </location>
</feature>
<evidence type="ECO:0000313" key="2">
    <source>
        <dbReference type="EMBL" id="MBN7827567.1"/>
    </source>
</evidence>
<keyword evidence="1" id="KW-0472">Membrane</keyword>
<comment type="caution">
    <text evidence="2">The sequence shown here is derived from an EMBL/GenBank/DDBJ whole genome shotgun (WGS) entry which is preliminary data.</text>
</comment>
<protein>
    <submittedName>
        <fullName evidence="2">Uncharacterized protein</fullName>
    </submittedName>
</protein>
<keyword evidence="3" id="KW-1185">Reference proteome</keyword>
<dbReference type="AlphaFoldDB" id="A0A939IT99"/>
<proteinExistence type="predicted"/>
<feature type="transmembrane region" description="Helical" evidence="1">
    <location>
        <begin position="69"/>
        <end position="85"/>
    </location>
</feature>
<name>A0A939IT99_9ALTE</name>
<reference evidence="2" key="1">
    <citation type="submission" date="2021-03" db="EMBL/GenBank/DDBJ databases">
        <title>novel species isolated from a fishpond in China.</title>
        <authorList>
            <person name="Lu H."/>
            <person name="Cai Z."/>
        </authorList>
    </citation>
    <scope>NUCLEOTIDE SEQUENCE</scope>
    <source>
        <strain evidence="2">JCM 30855</strain>
    </source>
</reference>
<dbReference type="EMBL" id="JAFKCV010000020">
    <property type="protein sequence ID" value="MBN7827567.1"/>
    <property type="molecule type" value="Genomic_DNA"/>
</dbReference>
<feature type="transmembrane region" description="Helical" evidence="1">
    <location>
        <begin position="97"/>
        <end position="119"/>
    </location>
</feature>
<keyword evidence="1" id="KW-1133">Transmembrane helix</keyword>
<keyword evidence="1" id="KW-0812">Transmembrane</keyword>